<organism evidence="2">
    <name type="scientific">hydrothermal vent metagenome</name>
    <dbReference type="NCBI Taxonomy" id="652676"/>
    <lineage>
        <taxon>unclassified sequences</taxon>
        <taxon>metagenomes</taxon>
        <taxon>ecological metagenomes</taxon>
    </lineage>
</organism>
<protein>
    <recommendedName>
        <fullName evidence="1">SpoVT-AbrB domain-containing protein</fullName>
    </recommendedName>
</protein>
<evidence type="ECO:0000259" key="1">
    <source>
        <dbReference type="SMART" id="SM00966"/>
    </source>
</evidence>
<dbReference type="Pfam" id="PF04014">
    <property type="entry name" value="MazE_antitoxin"/>
    <property type="match status" value="1"/>
</dbReference>
<dbReference type="InterPro" id="IPR013432">
    <property type="entry name" value="Doc_partner"/>
</dbReference>
<gene>
    <name evidence="2" type="ORF">MNBD_NITROSPINAE04-973</name>
</gene>
<dbReference type="SMART" id="SM00966">
    <property type="entry name" value="SpoVT_AbrB"/>
    <property type="match status" value="1"/>
</dbReference>
<evidence type="ECO:0000313" key="2">
    <source>
        <dbReference type="EMBL" id="VAX16792.1"/>
    </source>
</evidence>
<dbReference type="InterPro" id="IPR007159">
    <property type="entry name" value="SpoVT-AbrB_dom"/>
</dbReference>
<accession>A0A3B1BKZ2</accession>
<sequence length="74" mass="8295">MLKLKVTTVGNSAGIVIPREAMARLKIEKGDILCLTETPDGYEISPFDPEFDEEMAAARLLSKKYRNALRRLAK</sequence>
<proteinExistence type="predicted"/>
<reference evidence="2" key="1">
    <citation type="submission" date="2018-06" db="EMBL/GenBank/DDBJ databases">
        <authorList>
            <person name="Zhirakovskaya E."/>
        </authorList>
    </citation>
    <scope>NUCLEOTIDE SEQUENCE</scope>
</reference>
<dbReference type="InterPro" id="IPR037914">
    <property type="entry name" value="SpoVT-AbrB_sf"/>
</dbReference>
<feature type="domain" description="SpoVT-AbrB" evidence="1">
    <location>
        <begin position="7"/>
        <end position="52"/>
    </location>
</feature>
<dbReference type="Gene3D" id="2.10.260.10">
    <property type="match status" value="1"/>
</dbReference>
<dbReference type="EMBL" id="UOGA01000075">
    <property type="protein sequence ID" value="VAX16792.1"/>
    <property type="molecule type" value="Genomic_DNA"/>
</dbReference>
<dbReference type="AlphaFoldDB" id="A0A3B1BKZ2"/>
<name>A0A3B1BKZ2_9ZZZZ</name>
<dbReference type="GO" id="GO:0003677">
    <property type="term" value="F:DNA binding"/>
    <property type="evidence" value="ECO:0007669"/>
    <property type="project" value="InterPro"/>
</dbReference>
<dbReference type="NCBIfam" id="TIGR02609">
    <property type="entry name" value="doc_partner"/>
    <property type="match status" value="1"/>
</dbReference>
<dbReference type="SUPFAM" id="SSF89447">
    <property type="entry name" value="AbrB/MazE/MraZ-like"/>
    <property type="match status" value="1"/>
</dbReference>